<dbReference type="EC" id="3.1.-.-" evidence="1"/>
<dbReference type="PANTHER" id="PTHR11203">
    <property type="entry name" value="CLEAVAGE AND POLYADENYLATION SPECIFICITY FACTOR FAMILY MEMBER"/>
    <property type="match status" value="1"/>
</dbReference>
<gene>
    <name evidence="1" type="ORF">NOG11_12300</name>
</gene>
<keyword evidence="1" id="KW-0436">Ligase</keyword>
<keyword evidence="1" id="KW-0378">Hydrolase</keyword>
<dbReference type="AlphaFoldDB" id="A0A9X2LAT7"/>
<evidence type="ECO:0000313" key="2">
    <source>
        <dbReference type="Proteomes" id="UP001142610"/>
    </source>
</evidence>
<dbReference type="PANTHER" id="PTHR11203:SF49">
    <property type="entry name" value="BLL1145 PROTEIN"/>
    <property type="match status" value="1"/>
</dbReference>
<proteinExistence type="predicted"/>
<dbReference type="GO" id="GO:0016874">
    <property type="term" value="F:ligase activity"/>
    <property type="evidence" value="ECO:0007669"/>
    <property type="project" value="UniProtKB-KW"/>
</dbReference>
<keyword evidence="2" id="KW-1185">Reference proteome</keyword>
<dbReference type="InterPro" id="IPR026360">
    <property type="entry name" value="Xnuc_lig_assoc"/>
</dbReference>
<dbReference type="EMBL" id="JANIBC010000013">
    <property type="protein sequence ID" value="MCQ8186161.1"/>
    <property type="molecule type" value="Genomic_DNA"/>
</dbReference>
<dbReference type="InterPro" id="IPR036866">
    <property type="entry name" value="RibonucZ/Hydroxyglut_hydro"/>
</dbReference>
<organism evidence="1 2">
    <name type="scientific">Parvularcula maris</name>
    <dbReference type="NCBI Taxonomy" id="2965077"/>
    <lineage>
        <taxon>Bacteria</taxon>
        <taxon>Pseudomonadati</taxon>
        <taxon>Pseudomonadota</taxon>
        <taxon>Alphaproteobacteria</taxon>
        <taxon>Parvularculales</taxon>
        <taxon>Parvularculaceae</taxon>
        <taxon>Parvularcula</taxon>
    </lineage>
</organism>
<dbReference type="Gene3D" id="3.60.15.10">
    <property type="entry name" value="Ribonuclease Z/Hydroxyacylglutathione hydrolase-like"/>
    <property type="match status" value="1"/>
</dbReference>
<dbReference type="GO" id="GO:0004527">
    <property type="term" value="F:exonuclease activity"/>
    <property type="evidence" value="ECO:0007669"/>
    <property type="project" value="UniProtKB-KW"/>
</dbReference>
<dbReference type="Proteomes" id="UP001142610">
    <property type="component" value="Unassembled WGS sequence"/>
</dbReference>
<keyword evidence="1" id="KW-0540">Nuclease</keyword>
<keyword evidence="1" id="KW-0269">Exonuclease</keyword>
<dbReference type="RefSeq" id="WP_256620055.1">
    <property type="nucleotide sequence ID" value="NZ_JANIBC010000013.1"/>
</dbReference>
<evidence type="ECO:0000313" key="1">
    <source>
        <dbReference type="EMBL" id="MCQ8186161.1"/>
    </source>
</evidence>
<protein>
    <submittedName>
        <fullName evidence="1">Ligase-associated DNA damage response exonuclease</fullName>
        <ecNumber evidence="1">3.1.-.-</ecNumber>
    </submittedName>
</protein>
<comment type="caution">
    <text evidence="1">The sequence shown here is derived from an EMBL/GenBank/DDBJ whole genome shotgun (WGS) entry which is preliminary data.</text>
</comment>
<sequence>MRPSELLHPTPQGLYCPPGDFYIDPVASVGRAVVTHGHSDHARSGHGSVLATHETIEIMATRYGEGFTEKRHPVGLGEVVTQNGVSIWLSPAGHVLGSAQAVVEYQGTRIVTTGDYKRRYDPTCASFEPVSCDVLISEATFGLPVFVHPDTAGEARKILRSIEQFPHRAHLIGAYAFGKAQRLICHLREEGYDKPIYIHGAMKRLCELYERLGVELGPLEPATVEKGKGSKERFAGEIVICPPSALQSTWARRFPEPLLSFASGWMRVRQRAKQRGIELPIIMSDHADWNELTDTVREVDPAELWVTHGREDALVRWAELEGRQARALRLVGYEEGEE</sequence>
<reference evidence="1" key="1">
    <citation type="submission" date="2022-07" db="EMBL/GenBank/DDBJ databases">
        <title>Parvularcula maris sp. nov., an algicidal bacterium isolated from seawater.</title>
        <authorList>
            <person name="Li F."/>
        </authorList>
    </citation>
    <scope>NUCLEOTIDE SEQUENCE</scope>
    <source>
        <strain evidence="1">BGMRC 0090</strain>
    </source>
</reference>
<accession>A0A9X2LAT7</accession>
<dbReference type="InterPro" id="IPR050698">
    <property type="entry name" value="MBL"/>
</dbReference>
<dbReference type="GO" id="GO:0004521">
    <property type="term" value="F:RNA endonuclease activity"/>
    <property type="evidence" value="ECO:0007669"/>
    <property type="project" value="TreeGrafter"/>
</dbReference>
<name>A0A9X2LAT7_9PROT</name>
<dbReference type="SUPFAM" id="SSF56281">
    <property type="entry name" value="Metallo-hydrolase/oxidoreductase"/>
    <property type="match status" value="1"/>
</dbReference>
<dbReference type="NCBIfam" id="TIGR04122">
    <property type="entry name" value="Xnuc_lig_assoc"/>
    <property type="match status" value="1"/>
</dbReference>